<dbReference type="SMART" id="SM00571">
    <property type="entry name" value="DDT"/>
    <property type="match status" value="1"/>
</dbReference>
<comment type="subcellular location">
    <subcellularLocation>
        <location evidence="1">Nucleus</location>
    </subcellularLocation>
</comment>
<dbReference type="GO" id="GO:0016589">
    <property type="term" value="C:NURF complex"/>
    <property type="evidence" value="ECO:0007669"/>
    <property type="project" value="InterPro"/>
</dbReference>
<evidence type="ECO:0000313" key="6">
    <source>
        <dbReference type="EMBL" id="VDO12569.1"/>
    </source>
</evidence>
<evidence type="ECO:0000256" key="3">
    <source>
        <dbReference type="SAM" id="MobiDB-lite"/>
    </source>
</evidence>
<dbReference type="InterPro" id="IPR038028">
    <property type="entry name" value="BPTF"/>
</dbReference>
<dbReference type="Proteomes" id="UP000280834">
    <property type="component" value="Unassembled WGS sequence"/>
</dbReference>
<keyword evidence="2" id="KW-0539">Nucleus</keyword>
<organism evidence="8">
    <name type="scientific">Brugia timori</name>
    <dbReference type="NCBI Taxonomy" id="42155"/>
    <lineage>
        <taxon>Eukaryota</taxon>
        <taxon>Metazoa</taxon>
        <taxon>Ecdysozoa</taxon>
        <taxon>Nematoda</taxon>
        <taxon>Chromadorea</taxon>
        <taxon>Rhabditida</taxon>
        <taxon>Spirurina</taxon>
        <taxon>Spiruromorpha</taxon>
        <taxon>Filarioidea</taxon>
        <taxon>Onchocercidae</taxon>
        <taxon>Brugia</taxon>
    </lineage>
</organism>
<reference evidence="6 7" key="2">
    <citation type="submission" date="2018-11" db="EMBL/GenBank/DDBJ databases">
        <authorList>
            <consortium name="Pathogen Informatics"/>
        </authorList>
    </citation>
    <scope>NUCLEOTIDE SEQUENCE [LARGE SCALE GENOMIC DNA]</scope>
</reference>
<proteinExistence type="predicted"/>
<keyword evidence="4" id="KW-0812">Transmembrane</keyword>
<feature type="compositionally biased region" description="Acidic residues" evidence="3">
    <location>
        <begin position="124"/>
        <end position="136"/>
    </location>
</feature>
<feature type="domain" description="DDT" evidence="5">
    <location>
        <begin position="186"/>
        <end position="246"/>
    </location>
</feature>
<reference evidence="8" key="1">
    <citation type="submission" date="2017-02" db="UniProtKB">
        <authorList>
            <consortium name="WormBaseParasite"/>
        </authorList>
    </citation>
    <scope>IDENTIFICATION</scope>
</reference>
<evidence type="ECO:0000259" key="5">
    <source>
        <dbReference type="PROSITE" id="PS50827"/>
    </source>
</evidence>
<dbReference type="WBParaSite" id="BTMF_0000311901-mRNA-1">
    <property type="protein sequence ID" value="BTMF_0000311901-mRNA-1"/>
    <property type="gene ID" value="BTMF_0000311901"/>
</dbReference>
<evidence type="ECO:0000313" key="7">
    <source>
        <dbReference type="Proteomes" id="UP000280834"/>
    </source>
</evidence>
<accession>A0A0R3Q9V8</accession>
<dbReference type="GO" id="GO:0006357">
    <property type="term" value="P:regulation of transcription by RNA polymerase II"/>
    <property type="evidence" value="ECO:0007669"/>
    <property type="project" value="InterPro"/>
</dbReference>
<feature type="region of interest" description="Disordered" evidence="3">
    <location>
        <begin position="1"/>
        <end position="27"/>
    </location>
</feature>
<evidence type="ECO:0000256" key="4">
    <source>
        <dbReference type="SAM" id="Phobius"/>
    </source>
</evidence>
<dbReference type="AlphaFoldDB" id="A0A0R3Q9V8"/>
<dbReference type="Pfam" id="PF02791">
    <property type="entry name" value="DDT"/>
    <property type="match status" value="1"/>
</dbReference>
<dbReference type="EMBL" id="UZAG01002010">
    <property type="protein sequence ID" value="VDO12569.1"/>
    <property type="molecule type" value="Genomic_DNA"/>
</dbReference>
<gene>
    <name evidence="6" type="ORF">BTMF_LOCUS2440</name>
</gene>
<keyword evidence="4" id="KW-0472">Membrane</keyword>
<name>A0A0R3Q9V8_9BILA</name>
<dbReference type="STRING" id="42155.A0A0R3Q9V8"/>
<dbReference type="GO" id="GO:0000978">
    <property type="term" value="F:RNA polymerase II cis-regulatory region sequence-specific DNA binding"/>
    <property type="evidence" value="ECO:0007669"/>
    <property type="project" value="TreeGrafter"/>
</dbReference>
<dbReference type="InterPro" id="IPR018501">
    <property type="entry name" value="DDT_dom"/>
</dbReference>
<feature type="compositionally biased region" description="Low complexity" evidence="3">
    <location>
        <begin position="103"/>
        <end position="115"/>
    </location>
</feature>
<dbReference type="PANTHER" id="PTHR45975">
    <property type="entry name" value="NUCLEOSOME-REMODELING FACTOR SUBUNIT BPTF"/>
    <property type="match status" value="1"/>
</dbReference>
<sequence length="286" mass="32807">MPRGRPRGRGRSSAGKTVAKSSPSCYGRNRGRAKLTGRLFFPFFTIFLLKVIEIVSLLYAMAYFHTFFRIISEVFIQIEWPNSRNRQAWDESDEEYDRPDYYTDSSDGFDSDTSTAQRNSAAMDFEDEAEDEEIEETSSVASRVPTPGASLYETDESVECPWLEIPAEQLPILKLPKGSKDLLIDEKYLFDALEVYETCRWYYQAIRLSPFLFEDFCAALSTEGQTNLLAEIHIALLKLSLKDDDDEQIILSVQDTNNSFNIMLQLLEPMTYAEVTTRKNVRRAVN</sequence>
<feature type="region of interest" description="Disordered" evidence="3">
    <location>
        <begin position="87"/>
        <end position="147"/>
    </location>
</feature>
<evidence type="ECO:0000256" key="2">
    <source>
        <dbReference type="ARBA" id="ARBA00023242"/>
    </source>
</evidence>
<evidence type="ECO:0000313" key="8">
    <source>
        <dbReference type="WBParaSite" id="BTMF_0000311901-mRNA-1"/>
    </source>
</evidence>
<dbReference type="PANTHER" id="PTHR45975:SF2">
    <property type="entry name" value="NUCLEOSOME-REMODELING FACTOR SUBUNIT BPTF"/>
    <property type="match status" value="1"/>
</dbReference>
<keyword evidence="4" id="KW-1133">Transmembrane helix</keyword>
<keyword evidence="7" id="KW-1185">Reference proteome</keyword>
<protein>
    <submittedName>
        <fullName evidence="8">DDT domain-containing protein</fullName>
    </submittedName>
</protein>
<dbReference type="PROSITE" id="PS50827">
    <property type="entry name" value="DDT"/>
    <property type="match status" value="1"/>
</dbReference>
<feature type="compositionally biased region" description="Basic residues" evidence="3">
    <location>
        <begin position="1"/>
        <end position="10"/>
    </location>
</feature>
<feature type="transmembrane region" description="Helical" evidence="4">
    <location>
        <begin position="39"/>
        <end position="64"/>
    </location>
</feature>
<evidence type="ECO:0000256" key="1">
    <source>
        <dbReference type="ARBA" id="ARBA00004123"/>
    </source>
</evidence>